<dbReference type="Pfam" id="PF00300">
    <property type="entry name" value="His_Phos_1"/>
    <property type="match status" value="2"/>
</dbReference>
<accession>A0A0F0LF19</accession>
<keyword evidence="1" id="KW-0378">Hydrolase</keyword>
<sequence length="315" mass="33047">MRRSLIRVAVATAAIVAATTLTGLPATAAPTSDTVSAGNDKSDKKAVVIYLTRHGRTILNQTDTVQGWADSPLLVGTQPVATAPVAKLDEGRPLAAAVGARLKATVSRFDAAYSGDGKRHFETATYLLQGADQARLAVTQDWRLREMNFGRYEGKENKEMWSAAVEHLGYTIDHDAAPTAPADATGQNGGWQTMQGIAITQQGLYGMMAAIKAVADAPQLGLPAEDCADVNSRMTAALTEIATKAKKKDSAILVVSSGISIKCFANGPDMRTVDGGTPGMPPAGVPNLGVTKVIYKDGGFRIDGAVGSKDYYPQP</sequence>
<comment type="caution">
    <text evidence="5">The sequence shown here is derived from an EMBL/GenBank/DDBJ whole genome shotgun (WGS) entry which is preliminary data.</text>
</comment>
<keyword evidence="6" id="KW-1185">Reference proteome</keyword>
<evidence type="ECO:0000256" key="3">
    <source>
        <dbReference type="PIRSR" id="PIRSR613078-2"/>
    </source>
</evidence>
<dbReference type="EMBL" id="JYIX01000039">
    <property type="protein sequence ID" value="KJL31274.1"/>
    <property type="molecule type" value="Genomic_DNA"/>
</dbReference>
<feature type="binding site" evidence="3">
    <location>
        <begin position="53"/>
        <end position="60"/>
    </location>
    <ligand>
        <name>substrate</name>
    </ligand>
</feature>
<organism evidence="5 6">
    <name type="scientific">Microbacterium azadirachtae</name>
    <dbReference type="NCBI Taxonomy" id="582680"/>
    <lineage>
        <taxon>Bacteria</taxon>
        <taxon>Bacillati</taxon>
        <taxon>Actinomycetota</taxon>
        <taxon>Actinomycetes</taxon>
        <taxon>Micrococcales</taxon>
        <taxon>Microbacteriaceae</taxon>
        <taxon>Microbacterium</taxon>
    </lineage>
</organism>
<dbReference type="RefSeq" id="WP_045273429.1">
    <property type="nucleotide sequence ID" value="NZ_JYIX01000039.1"/>
</dbReference>
<dbReference type="Proteomes" id="UP000033740">
    <property type="component" value="Unassembled WGS sequence"/>
</dbReference>
<keyword evidence="4" id="KW-0732">Signal</keyword>
<dbReference type="GO" id="GO:0005829">
    <property type="term" value="C:cytosol"/>
    <property type="evidence" value="ECO:0007669"/>
    <property type="project" value="TreeGrafter"/>
</dbReference>
<name>A0A0F0LF19_9MICO</name>
<dbReference type="SUPFAM" id="SSF53254">
    <property type="entry name" value="Phosphoglycerate mutase-like"/>
    <property type="match status" value="1"/>
</dbReference>
<dbReference type="Gene3D" id="3.40.50.1240">
    <property type="entry name" value="Phosphoglycerate mutase-like"/>
    <property type="match status" value="1"/>
</dbReference>
<feature type="chain" id="PRO_5002445117" evidence="4">
    <location>
        <begin position="29"/>
        <end position="315"/>
    </location>
</feature>
<gene>
    <name evidence="5" type="primary">gpmA_2</name>
    <name evidence="5" type="ORF">RS86_03393</name>
</gene>
<feature type="active site" description="Tele-phosphohistidine intermediate" evidence="2">
    <location>
        <position position="54"/>
    </location>
</feature>
<evidence type="ECO:0000256" key="2">
    <source>
        <dbReference type="PIRSR" id="PIRSR613078-1"/>
    </source>
</evidence>
<reference evidence="5 6" key="1">
    <citation type="submission" date="2015-02" db="EMBL/GenBank/DDBJ databases">
        <title>Draft genome sequences of ten Microbacterium spp. with emphasis on heavy metal contaminated environments.</title>
        <authorList>
            <person name="Corretto E."/>
        </authorList>
    </citation>
    <scope>NUCLEOTIDE SEQUENCE [LARGE SCALE GENOMIC DNA]</scope>
    <source>
        <strain evidence="5 6">ARN176</strain>
    </source>
</reference>
<dbReference type="PANTHER" id="PTHR46517">
    <property type="entry name" value="FRUCTOSE-2,6-BISPHOSPHATASE TIGAR"/>
    <property type="match status" value="1"/>
</dbReference>
<evidence type="ECO:0000256" key="4">
    <source>
        <dbReference type="SAM" id="SignalP"/>
    </source>
</evidence>
<proteinExistence type="predicted"/>
<dbReference type="GO" id="GO:0045820">
    <property type="term" value="P:negative regulation of glycolytic process"/>
    <property type="evidence" value="ECO:0007669"/>
    <property type="project" value="TreeGrafter"/>
</dbReference>
<feature type="active site" description="Proton donor/acceptor" evidence="2">
    <location>
        <position position="146"/>
    </location>
</feature>
<feature type="signal peptide" evidence="4">
    <location>
        <begin position="1"/>
        <end position="28"/>
    </location>
</feature>
<dbReference type="CDD" id="cd07067">
    <property type="entry name" value="HP_PGM_like"/>
    <property type="match status" value="1"/>
</dbReference>
<dbReference type="PANTHER" id="PTHR46517:SF1">
    <property type="entry name" value="FRUCTOSE-2,6-BISPHOSPHATASE TIGAR"/>
    <property type="match status" value="1"/>
</dbReference>
<feature type="binding site" evidence="3">
    <location>
        <position position="119"/>
    </location>
    <ligand>
        <name>substrate</name>
    </ligand>
</feature>
<dbReference type="GO" id="GO:0004619">
    <property type="term" value="F:phosphoglycerate mutase activity"/>
    <property type="evidence" value="ECO:0007669"/>
    <property type="project" value="UniProtKB-EC"/>
</dbReference>
<dbReference type="AlphaFoldDB" id="A0A0F0LF19"/>
<dbReference type="PATRIC" id="fig|582680.6.peg.3480"/>
<protein>
    <submittedName>
        <fullName evidence="5">2,3-bisphosphoglycerate-dependent phosphoglycerate mutase</fullName>
        <ecNumber evidence="5">5.4.2.11</ecNumber>
    </submittedName>
</protein>
<keyword evidence="5" id="KW-0413">Isomerase</keyword>
<dbReference type="SMART" id="SM00855">
    <property type="entry name" value="PGAM"/>
    <property type="match status" value="1"/>
</dbReference>
<evidence type="ECO:0000313" key="5">
    <source>
        <dbReference type="EMBL" id="KJL31274.1"/>
    </source>
</evidence>
<dbReference type="InterPro" id="IPR051695">
    <property type="entry name" value="Phosphoglycerate_Mutase"/>
</dbReference>
<evidence type="ECO:0000256" key="1">
    <source>
        <dbReference type="ARBA" id="ARBA00022801"/>
    </source>
</evidence>
<evidence type="ECO:0000313" key="6">
    <source>
        <dbReference type="Proteomes" id="UP000033740"/>
    </source>
</evidence>
<dbReference type="GO" id="GO:0004331">
    <property type="term" value="F:fructose-2,6-bisphosphate 2-phosphatase activity"/>
    <property type="evidence" value="ECO:0007669"/>
    <property type="project" value="TreeGrafter"/>
</dbReference>
<dbReference type="GO" id="GO:0043456">
    <property type="term" value="P:regulation of pentose-phosphate shunt"/>
    <property type="evidence" value="ECO:0007669"/>
    <property type="project" value="TreeGrafter"/>
</dbReference>
<dbReference type="STRING" id="582680.RS86_03393"/>
<dbReference type="InterPro" id="IPR029033">
    <property type="entry name" value="His_PPase_superfam"/>
</dbReference>
<dbReference type="EC" id="5.4.2.11" evidence="5"/>
<dbReference type="InterPro" id="IPR013078">
    <property type="entry name" value="His_Pase_superF_clade-1"/>
</dbReference>